<dbReference type="InterPro" id="IPR044068">
    <property type="entry name" value="CB"/>
</dbReference>
<feature type="domain" description="Core-binding (CB)" evidence="4">
    <location>
        <begin position="111"/>
        <end position="191"/>
    </location>
</feature>
<evidence type="ECO:0000256" key="1">
    <source>
        <dbReference type="ARBA" id="ARBA00022908"/>
    </source>
</evidence>
<evidence type="ECO:0000313" key="6">
    <source>
        <dbReference type="Proteomes" id="UP001596023"/>
    </source>
</evidence>
<reference evidence="6" key="1">
    <citation type="journal article" date="2019" name="Int. J. Syst. Evol. Microbiol.">
        <title>The Global Catalogue of Microorganisms (GCM) 10K type strain sequencing project: providing services to taxonomists for standard genome sequencing and annotation.</title>
        <authorList>
            <consortium name="The Broad Institute Genomics Platform"/>
            <consortium name="The Broad Institute Genome Sequencing Center for Infectious Disease"/>
            <person name="Wu L."/>
            <person name="Ma J."/>
        </authorList>
    </citation>
    <scope>NUCLEOTIDE SEQUENCE [LARGE SCALE GENOMIC DNA]</scope>
    <source>
        <strain evidence="6">CCUG 66188</strain>
    </source>
</reference>
<sequence>MATLKFILRKSVSGARCKGSLCLRLIHNRKVKVITSPFRLYPHEWDGAGQRVHLPEEGSPRYPYLCKVTESLCAYGEQFEEAAGRLEKSGRYTVDDILCSYHREHNPANLSGFAGLQERNLLRAGQERTARAYRTVSRGLITFNKGRDIPLSHINACMMKEFEAYLKERGKAMNTISYYMRMLRAIYWKAVKEKLIDARRENPFDHVFTGFQKTRKRALDIESLRALNSLDFSALLERQTQPPVNAHKQLKEAPREDKTTDRALYTSWRYFFFCFHARGMSFVDMAYLRKENIRQGVISYYRKKTGQKIEVTVTPSLQRIIDSFSGEVRYSPYLFPVIRDADKSPRLQYENGLRLQNKRLKK</sequence>
<feature type="non-terminal residue" evidence="5">
    <location>
        <position position="362"/>
    </location>
</feature>
<name>A0ABV9KT76_9BACT</name>
<dbReference type="InterPro" id="IPR025269">
    <property type="entry name" value="SAM-like_dom"/>
</dbReference>
<organism evidence="5 6">
    <name type="scientific">Dysgonomonas termitidis</name>
    <dbReference type="NCBI Taxonomy" id="1516126"/>
    <lineage>
        <taxon>Bacteria</taxon>
        <taxon>Pseudomonadati</taxon>
        <taxon>Bacteroidota</taxon>
        <taxon>Bacteroidia</taxon>
        <taxon>Bacteroidales</taxon>
        <taxon>Dysgonomonadaceae</taxon>
        <taxon>Dysgonomonas</taxon>
    </lineage>
</organism>
<proteinExistence type="predicted"/>
<evidence type="ECO:0000256" key="3">
    <source>
        <dbReference type="PROSITE-ProRule" id="PRU01248"/>
    </source>
</evidence>
<keyword evidence="1" id="KW-0229">DNA integration</keyword>
<dbReference type="PROSITE" id="PS51900">
    <property type="entry name" value="CB"/>
    <property type="match status" value="1"/>
</dbReference>
<dbReference type="Proteomes" id="UP001596023">
    <property type="component" value="Unassembled WGS sequence"/>
</dbReference>
<dbReference type="Pfam" id="PF13102">
    <property type="entry name" value="Phage_int_SAM_5"/>
    <property type="match status" value="1"/>
</dbReference>
<dbReference type="EMBL" id="JBHSGN010000050">
    <property type="protein sequence ID" value="MFC4673297.1"/>
    <property type="molecule type" value="Genomic_DNA"/>
</dbReference>
<gene>
    <name evidence="5" type="ORF">ACFO6W_06305</name>
</gene>
<evidence type="ECO:0000313" key="5">
    <source>
        <dbReference type="EMBL" id="MFC4673297.1"/>
    </source>
</evidence>
<protein>
    <submittedName>
        <fullName evidence="5">Site-specific integrase</fullName>
    </submittedName>
</protein>
<dbReference type="Gene3D" id="1.10.150.130">
    <property type="match status" value="1"/>
</dbReference>
<dbReference type="InterPro" id="IPR011010">
    <property type="entry name" value="DNA_brk_join_enz"/>
</dbReference>
<dbReference type="SUPFAM" id="SSF56349">
    <property type="entry name" value="DNA breaking-rejoining enzymes"/>
    <property type="match status" value="1"/>
</dbReference>
<keyword evidence="2 3" id="KW-0238">DNA-binding</keyword>
<dbReference type="InterPro" id="IPR010998">
    <property type="entry name" value="Integrase_recombinase_N"/>
</dbReference>
<evidence type="ECO:0000259" key="4">
    <source>
        <dbReference type="PROSITE" id="PS51900"/>
    </source>
</evidence>
<keyword evidence="6" id="KW-1185">Reference proteome</keyword>
<dbReference type="RefSeq" id="WP_379994542.1">
    <property type="nucleotide sequence ID" value="NZ_JBHSGN010000050.1"/>
</dbReference>
<accession>A0ABV9KT76</accession>
<comment type="caution">
    <text evidence="5">The sequence shown here is derived from an EMBL/GenBank/DDBJ whole genome shotgun (WGS) entry which is preliminary data.</text>
</comment>
<evidence type="ECO:0000256" key="2">
    <source>
        <dbReference type="ARBA" id="ARBA00023125"/>
    </source>
</evidence>